<evidence type="ECO:0000313" key="11">
    <source>
        <dbReference type="EMBL" id="KYO53158.1"/>
    </source>
</evidence>
<proteinExistence type="inferred from homology"/>
<sequence>MVVIRQSPRAAAARSAAARHAPHAASHMHMADPVPVSVDGRDIPEEEIRAEMHNHPGPDPDTARNAAAQALVIRELLLNAARARDITARPGTDGQGRQELDDEAMIRALLDAEVTTPRADTAACRRHYDSHPGRFTTSPVWEARHILLAATETDEAGRKAARERAQAILAELASDPDRFADLATAFSACPSRAEGGRLGQLVRGSTVPEFEAALGRMSPGEIAPAPVETRFGVHVVALDRHLPGAVLPFEAVEARIAAWLEAASWSRGVAQFISVLAAEADIRGVALATAEGPLVR</sequence>
<evidence type="ECO:0000256" key="6">
    <source>
        <dbReference type="ARBA" id="ARBA00030642"/>
    </source>
</evidence>
<dbReference type="InterPro" id="IPR000297">
    <property type="entry name" value="PPIase_PpiC"/>
</dbReference>
<dbReference type="Proteomes" id="UP000075787">
    <property type="component" value="Unassembled WGS sequence"/>
</dbReference>
<feature type="region of interest" description="Disordered" evidence="9">
    <location>
        <begin position="1"/>
        <end position="36"/>
    </location>
</feature>
<evidence type="ECO:0000256" key="7">
    <source>
        <dbReference type="ARBA" id="ARBA00031484"/>
    </source>
</evidence>
<dbReference type="PROSITE" id="PS01096">
    <property type="entry name" value="PPIC_PPIASE_1"/>
    <property type="match status" value="1"/>
</dbReference>
<reference evidence="11 12" key="1">
    <citation type="submission" date="2015-12" db="EMBL/GenBank/DDBJ databases">
        <title>Genome sequence of Tistrella mobilis MCCC 1A02139.</title>
        <authorList>
            <person name="Lu L."/>
            <person name="Lai Q."/>
            <person name="Shao Z."/>
            <person name="Qian P."/>
        </authorList>
    </citation>
    <scope>NUCLEOTIDE SEQUENCE [LARGE SCALE GENOMIC DNA]</scope>
    <source>
        <strain evidence="11 12">MCCC 1A02139</strain>
    </source>
</reference>
<dbReference type="InterPro" id="IPR027304">
    <property type="entry name" value="Trigger_fact/SurA_dom_sf"/>
</dbReference>
<accession>A0A162L3T4</accession>
<dbReference type="SUPFAM" id="SSF54534">
    <property type="entry name" value="FKBP-like"/>
    <property type="match status" value="1"/>
</dbReference>
<organism evidence="11 12">
    <name type="scientific">Tistrella mobilis</name>
    <dbReference type="NCBI Taxonomy" id="171437"/>
    <lineage>
        <taxon>Bacteria</taxon>
        <taxon>Pseudomonadati</taxon>
        <taxon>Pseudomonadota</taxon>
        <taxon>Alphaproteobacteria</taxon>
        <taxon>Geminicoccales</taxon>
        <taxon>Geminicoccaceae</taxon>
        <taxon>Tistrella</taxon>
    </lineage>
</organism>
<evidence type="ECO:0000256" key="3">
    <source>
        <dbReference type="ARBA" id="ARBA00013194"/>
    </source>
</evidence>
<dbReference type="PANTHER" id="PTHR47245">
    <property type="entry name" value="PEPTIDYLPROLYL ISOMERASE"/>
    <property type="match status" value="1"/>
</dbReference>
<dbReference type="GeneID" id="97239687"/>
<evidence type="ECO:0000313" key="12">
    <source>
        <dbReference type="Proteomes" id="UP000075787"/>
    </source>
</evidence>
<dbReference type="EC" id="5.2.1.8" evidence="3"/>
<dbReference type="PROSITE" id="PS50198">
    <property type="entry name" value="PPIC_PPIASE_2"/>
    <property type="match status" value="1"/>
</dbReference>
<evidence type="ECO:0000256" key="1">
    <source>
        <dbReference type="ARBA" id="ARBA00000971"/>
    </source>
</evidence>
<dbReference type="InterPro" id="IPR046357">
    <property type="entry name" value="PPIase_dom_sf"/>
</dbReference>
<dbReference type="EMBL" id="LPZR01000124">
    <property type="protein sequence ID" value="KYO53158.1"/>
    <property type="molecule type" value="Genomic_DNA"/>
</dbReference>
<dbReference type="OrthoDB" id="196786at2"/>
<evidence type="ECO:0000256" key="2">
    <source>
        <dbReference type="ARBA" id="ARBA00007656"/>
    </source>
</evidence>
<keyword evidence="8 11" id="KW-0413">Isomerase</keyword>
<dbReference type="RefSeq" id="WP_062763746.1">
    <property type="nucleotide sequence ID" value="NZ_CP121043.1"/>
</dbReference>
<dbReference type="Pfam" id="PF00639">
    <property type="entry name" value="Rotamase"/>
    <property type="match status" value="1"/>
</dbReference>
<dbReference type="SUPFAM" id="SSF109998">
    <property type="entry name" value="Triger factor/SurA peptide-binding domain-like"/>
    <property type="match status" value="1"/>
</dbReference>
<evidence type="ECO:0000256" key="8">
    <source>
        <dbReference type="PROSITE-ProRule" id="PRU00278"/>
    </source>
</evidence>
<dbReference type="InterPro" id="IPR023058">
    <property type="entry name" value="PPIase_PpiC_CS"/>
</dbReference>
<keyword evidence="5 8" id="KW-0697">Rotamase</keyword>
<comment type="catalytic activity">
    <reaction evidence="1">
        <text>[protein]-peptidylproline (omega=180) = [protein]-peptidylproline (omega=0)</text>
        <dbReference type="Rhea" id="RHEA:16237"/>
        <dbReference type="Rhea" id="RHEA-COMP:10747"/>
        <dbReference type="Rhea" id="RHEA-COMP:10748"/>
        <dbReference type="ChEBI" id="CHEBI:83833"/>
        <dbReference type="ChEBI" id="CHEBI:83834"/>
        <dbReference type="EC" id="5.2.1.8"/>
    </reaction>
</comment>
<evidence type="ECO:0000256" key="4">
    <source>
        <dbReference type="ARBA" id="ARBA00018370"/>
    </source>
</evidence>
<dbReference type="InterPro" id="IPR050245">
    <property type="entry name" value="PrsA_foldase"/>
</dbReference>
<dbReference type="Gene3D" id="3.10.50.40">
    <property type="match status" value="1"/>
</dbReference>
<gene>
    <name evidence="11" type="ORF">AUP44_04040</name>
</gene>
<dbReference type="AlphaFoldDB" id="A0A162L3T4"/>
<name>A0A162L3T4_9PROT</name>
<dbReference type="PANTHER" id="PTHR47245:SF2">
    <property type="entry name" value="PEPTIDYL-PROLYL CIS-TRANS ISOMERASE HP_0175-RELATED"/>
    <property type="match status" value="1"/>
</dbReference>
<dbReference type="GO" id="GO:0003755">
    <property type="term" value="F:peptidyl-prolyl cis-trans isomerase activity"/>
    <property type="evidence" value="ECO:0007669"/>
    <property type="project" value="UniProtKB-KW"/>
</dbReference>
<evidence type="ECO:0000259" key="10">
    <source>
        <dbReference type="PROSITE" id="PS50198"/>
    </source>
</evidence>
<comment type="similarity">
    <text evidence="2">Belongs to the PpiC/parvulin rotamase family.</text>
</comment>
<evidence type="ECO:0000256" key="9">
    <source>
        <dbReference type="SAM" id="MobiDB-lite"/>
    </source>
</evidence>
<evidence type="ECO:0000256" key="5">
    <source>
        <dbReference type="ARBA" id="ARBA00023110"/>
    </source>
</evidence>
<comment type="caution">
    <text evidence="11">The sequence shown here is derived from an EMBL/GenBank/DDBJ whole genome shotgun (WGS) entry which is preliminary data.</text>
</comment>
<feature type="compositionally biased region" description="Low complexity" evidence="9">
    <location>
        <begin position="7"/>
        <end position="28"/>
    </location>
</feature>
<protein>
    <recommendedName>
        <fullName evidence="4">Parvulin-like PPIase</fullName>
        <ecNumber evidence="3">5.2.1.8</ecNumber>
    </recommendedName>
    <alternativeName>
        <fullName evidence="6">Peptidyl-prolyl cis-trans isomerase plp</fullName>
    </alternativeName>
    <alternativeName>
        <fullName evidence="7">Rotamase plp</fullName>
    </alternativeName>
</protein>
<feature type="domain" description="PpiC" evidence="10">
    <location>
        <begin position="138"/>
        <end position="240"/>
    </location>
</feature>